<dbReference type="Gene3D" id="1.20.1150.12">
    <property type="entry name" value="Endoplasmic reticulum resident protein 29, C-terminal domain"/>
    <property type="match status" value="1"/>
</dbReference>
<reference evidence="4" key="1">
    <citation type="submission" date="2021-01" db="EMBL/GenBank/DDBJ databases">
        <authorList>
            <person name="Corre E."/>
            <person name="Pelletier E."/>
            <person name="Niang G."/>
            <person name="Scheremetjew M."/>
            <person name="Finn R."/>
            <person name="Kale V."/>
            <person name="Holt S."/>
            <person name="Cochrane G."/>
            <person name="Meng A."/>
            <person name="Brown T."/>
            <person name="Cohen L."/>
        </authorList>
    </citation>
    <scope>NUCLEOTIDE SEQUENCE</scope>
    <source>
        <strain evidence="4">Pbaha01</strain>
    </source>
</reference>
<dbReference type="InterPro" id="IPR051063">
    <property type="entry name" value="PDI"/>
</dbReference>
<dbReference type="PANTHER" id="PTHR45672">
    <property type="entry name" value="PROTEIN DISULFIDE-ISOMERASE C17H9.14C-RELATED"/>
    <property type="match status" value="1"/>
</dbReference>
<dbReference type="GO" id="GO:0006457">
    <property type="term" value="P:protein folding"/>
    <property type="evidence" value="ECO:0007669"/>
    <property type="project" value="TreeGrafter"/>
</dbReference>
<keyword evidence="2" id="KW-0732">Signal</keyword>
<name>A0A7S0FUN9_9DINO</name>
<accession>A0A7S0FUN9</accession>
<protein>
    <recommendedName>
        <fullName evidence="3">Thioredoxin domain-containing protein</fullName>
    </recommendedName>
</protein>
<evidence type="ECO:0000313" key="4">
    <source>
        <dbReference type="EMBL" id="CAD8383657.1"/>
    </source>
</evidence>
<dbReference type="InterPro" id="IPR036356">
    <property type="entry name" value="ERp29_C_sf"/>
</dbReference>
<sequence length="148" mass="16373">MKPAWDKLGKAFRDSSSVLIGDVDCTSSEGEPVCSDNGVSGYPTIKYFTAETGKKGEDYSGGRDFDELEKFTKEKLARKCNVKTKEDCDDKEKEYIDKMTPKGADAIAKEAERLKGLKGSAMKDDKKAWLMKRIAVLDSLVKSTKGEL</sequence>
<dbReference type="SUPFAM" id="SSF52833">
    <property type="entry name" value="Thioredoxin-like"/>
    <property type="match status" value="1"/>
</dbReference>
<proteinExistence type="inferred from homology"/>
<feature type="domain" description="Thioredoxin" evidence="3">
    <location>
        <begin position="1"/>
        <end position="73"/>
    </location>
</feature>
<dbReference type="InterPro" id="IPR013766">
    <property type="entry name" value="Thioredoxin_domain"/>
</dbReference>
<dbReference type="Gene3D" id="3.40.30.10">
    <property type="entry name" value="Glutaredoxin"/>
    <property type="match status" value="1"/>
</dbReference>
<dbReference type="AlphaFoldDB" id="A0A7S0FUN9"/>
<dbReference type="EMBL" id="HBEG01044861">
    <property type="protein sequence ID" value="CAD8383657.1"/>
    <property type="molecule type" value="Transcribed_RNA"/>
</dbReference>
<dbReference type="GO" id="GO:0003756">
    <property type="term" value="F:protein disulfide isomerase activity"/>
    <property type="evidence" value="ECO:0007669"/>
    <property type="project" value="TreeGrafter"/>
</dbReference>
<dbReference type="PANTHER" id="PTHR45672:SF3">
    <property type="entry name" value="THIOREDOXIN DOMAIN-CONTAINING PROTEIN 5"/>
    <property type="match status" value="1"/>
</dbReference>
<evidence type="ECO:0000256" key="2">
    <source>
        <dbReference type="ARBA" id="ARBA00022729"/>
    </source>
</evidence>
<dbReference type="GO" id="GO:0005783">
    <property type="term" value="C:endoplasmic reticulum"/>
    <property type="evidence" value="ECO:0007669"/>
    <property type="project" value="TreeGrafter"/>
</dbReference>
<dbReference type="InterPro" id="IPR036249">
    <property type="entry name" value="Thioredoxin-like_sf"/>
</dbReference>
<dbReference type="SUPFAM" id="SSF47933">
    <property type="entry name" value="ERP29 C domain-like"/>
    <property type="match status" value="1"/>
</dbReference>
<evidence type="ECO:0000256" key="1">
    <source>
        <dbReference type="ARBA" id="ARBA00006347"/>
    </source>
</evidence>
<organism evidence="4">
    <name type="scientific">Pyrodinium bahamense</name>
    <dbReference type="NCBI Taxonomy" id="73915"/>
    <lineage>
        <taxon>Eukaryota</taxon>
        <taxon>Sar</taxon>
        <taxon>Alveolata</taxon>
        <taxon>Dinophyceae</taxon>
        <taxon>Gonyaulacales</taxon>
        <taxon>Pyrocystaceae</taxon>
        <taxon>Pyrodinium</taxon>
    </lineage>
</organism>
<dbReference type="Pfam" id="PF00085">
    <property type="entry name" value="Thioredoxin"/>
    <property type="match status" value="1"/>
</dbReference>
<gene>
    <name evidence="4" type="ORF">PBAH0796_LOCUS27345</name>
</gene>
<evidence type="ECO:0000259" key="3">
    <source>
        <dbReference type="Pfam" id="PF00085"/>
    </source>
</evidence>
<comment type="similarity">
    <text evidence="1">Belongs to the protein disulfide isomerase family.</text>
</comment>